<dbReference type="Pfam" id="PF13411">
    <property type="entry name" value="MerR_1"/>
    <property type="match status" value="1"/>
</dbReference>
<organism evidence="7 8">
    <name type="scientific">Janibacter melonis</name>
    <dbReference type="NCBI Taxonomy" id="262209"/>
    <lineage>
        <taxon>Bacteria</taxon>
        <taxon>Bacillati</taxon>
        <taxon>Actinomycetota</taxon>
        <taxon>Actinomycetes</taxon>
        <taxon>Micrococcales</taxon>
        <taxon>Intrasporangiaceae</taxon>
        <taxon>Janibacter</taxon>
    </lineage>
</organism>
<keyword evidence="4" id="KW-0804">Transcription</keyword>
<dbReference type="InterPro" id="IPR036594">
    <property type="entry name" value="Meth_synthase_dom"/>
</dbReference>
<dbReference type="Gene3D" id="3.40.50.280">
    <property type="entry name" value="Cobalamin-binding domain"/>
    <property type="match status" value="1"/>
</dbReference>
<dbReference type="InterPro" id="IPR000551">
    <property type="entry name" value="MerR-type_HTH_dom"/>
</dbReference>
<dbReference type="GO" id="GO:0003677">
    <property type="term" value="F:DNA binding"/>
    <property type="evidence" value="ECO:0007669"/>
    <property type="project" value="UniProtKB-KW"/>
</dbReference>
<evidence type="ECO:0000256" key="2">
    <source>
        <dbReference type="ARBA" id="ARBA00023015"/>
    </source>
</evidence>
<dbReference type="OrthoDB" id="9800334at2"/>
<evidence type="ECO:0000256" key="1">
    <source>
        <dbReference type="ARBA" id="ARBA00022491"/>
    </source>
</evidence>
<dbReference type="AlphaFoldDB" id="A0A5P8FIY0"/>
<evidence type="ECO:0000313" key="8">
    <source>
        <dbReference type="Proteomes" id="UP000271708"/>
    </source>
</evidence>
<feature type="domain" description="HTH merR-type" evidence="5">
    <location>
        <begin position="4"/>
        <end position="73"/>
    </location>
</feature>
<name>A0A5P8FIY0_9MICO</name>
<dbReference type="Pfam" id="PF02310">
    <property type="entry name" value="B12-binding"/>
    <property type="match status" value="1"/>
</dbReference>
<proteinExistence type="predicted"/>
<dbReference type="Proteomes" id="UP000271708">
    <property type="component" value="Chromosome"/>
</dbReference>
<sequence>MTQGIRIGELARRTGLSPDVLRVWERRFKLFTPDRTPGGYRLYTPTDERLARDVIALKEQGIGLAAAVKQARSAFEPGAPVPTNEELAKDIDDAVCALDQVAVVAAVRRATHLLGVEAAIVDVFLPYLVVLGHQWETGQVSVAHEHFASHTIRKHVGALGLDLASAGRRVGIVACPPGERHDIAALMTAVVLSRRGWSVRFLGADTPLAAIDTVATRVRADAVVLGGTRREVFEPLTPLVRRLSGSTQVAIGGSGASEELAASIGATLLPSDPVQAVLHLDALVVEPSRSA</sequence>
<evidence type="ECO:0000313" key="7">
    <source>
        <dbReference type="EMBL" id="QFQ29091.1"/>
    </source>
</evidence>
<evidence type="ECO:0000256" key="3">
    <source>
        <dbReference type="ARBA" id="ARBA00023125"/>
    </source>
</evidence>
<keyword evidence="1" id="KW-0678">Repressor</keyword>
<evidence type="ECO:0000256" key="4">
    <source>
        <dbReference type="ARBA" id="ARBA00023163"/>
    </source>
</evidence>
<dbReference type="PANTHER" id="PTHR30204">
    <property type="entry name" value="REDOX-CYCLING DRUG-SENSING TRANSCRIPTIONAL ACTIVATOR SOXR"/>
    <property type="match status" value="1"/>
</dbReference>
<dbReference type="PROSITE" id="PS51332">
    <property type="entry name" value="B12_BINDING"/>
    <property type="match status" value="1"/>
</dbReference>
<dbReference type="SMART" id="SM00422">
    <property type="entry name" value="HTH_MERR"/>
    <property type="match status" value="1"/>
</dbReference>
<keyword evidence="3" id="KW-0238">DNA-binding</keyword>
<reference evidence="7 8" key="1">
    <citation type="submission" date="2019-09" db="EMBL/GenBank/DDBJ databases">
        <title>Complete Genome Sequence of Janibacter melonis M714 with both human health impact and industrial applications.</title>
        <authorList>
            <person name="Jin M."/>
            <person name="Zhao Q.R."/>
        </authorList>
    </citation>
    <scope>NUCLEOTIDE SEQUENCE [LARGE SCALE GENOMIC DNA]</scope>
    <source>
        <strain evidence="7 8">M714</strain>
    </source>
</reference>
<dbReference type="Pfam" id="PF02607">
    <property type="entry name" value="B12-binding_2"/>
    <property type="match status" value="1"/>
</dbReference>
<dbReference type="Gene3D" id="1.10.1240.10">
    <property type="entry name" value="Methionine synthase domain"/>
    <property type="match status" value="1"/>
</dbReference>
<dbReference type="InterPro" id="IPR009061">
    <property type="entry name" value="DNA-bd_dom_put_sf"/>
</dbReference>
<dbReference type="Gene3D" id="1.10.1660.10">
    <property type="match status" value="1"/>
</dbReference>
<dbReference type="GO" id="GO:0003700">
    <property type="term" value="F:DNA-binding transcription factor activity"/>
    <property type="evidence" value="ECO:0007669"/>
    <property type="project" value="InterPro"/>
</dbReference>
<dbReference type="PROSITE" id="PS50937">
    <property type="entry name" value="HTH_MERR_2"/>
    <property type="match status" value="1"/>
</dbReference>
<keyword evidence="2" id="KW-0805">Transcription regulation</keyword>
<dbReference type="GO" id="GO:0046872">
    <property type="term" value="F:metal ion binding"/>
    <property type="evidence" value="ECO:0007669"/>
    <property type="project" value="InterPro"/>
</dbReference>
<dbReference type="GO" id="GO:0031419">
    <property type="term" value="F:cobalamin binding"/>
    <property type="evidence" value="ECO:0007669"/>
    <property type="project" value="InterPro"/>
</dbReference>
<dbReference type="InterPro" id="IPR003759">
    <property type="entry name" value="Cbl-bd_cap"/>
</dbReference>
<dbReference type="SUPFAM" id="SSF52242">
    <property type="entry name" value="Cobalamin (vitamin B12)-binding domain"/>
    <property type="match status" value="1"/>
</dbReference>
<dbReference type="GeneID" id="59162868"/>
<dbReference type="KEGG" id="jme:EEW87_000295"/>
<dbReference type="CDD" id="cd02065">
    <property type="entry name" value="B12-binding_like"/>
    <property type="match status" value="1"/>
</dbReference>
<dbReference type="InterPro" id="IPR036724">
    <property type="entry name" value="Cobalamin-bd_sf"/>
</dbReference>
<protein>
    <submittedName>
        <fullName evidence="7">MerR family transcriptional regulator</fullName>
    </submittedName>
</protein>
<feature type="domain" description="B12-binding" evidence="6">
    <location>
        <begin position="168"/>
        <end position="291"/>
    </location>
</feature>
<dbReference type="InterPro" id="IPR047057">
    <property type="entry name" value="MerR_fam"/>
</dbReference>
<dbReference type="PANTHER" id="PTHR30204:SF69">
    <property type="entry name" value="MERR-FAMILY TRANSCRIPTIONAL REGULATOR"/>
    <property type="match status" value="1"/>
</dbReference>
<dbReference type="InterPro" id="IPR006158">
    <property type="entry name" value="Cobalamin-bd"/>
</dbReference>
<evidence type="ECO:0000259" key="5">
    <source>
        <dbReference type="PROSITE" id="PS50937"/>
    </source>
</evidence>
<gene>
    <name evidence="7" type="ORF">EEW87_000295</name>
</gene>
<dbReference type="RefSeq" id="WP_123092608.1">
    <property type="nucleotide sequence ID" value="NZ_CP044548.2"/>
</dbReference>
<evidence type="ECO:0000259" key="6">
    <source>
        <dbReference type="PROSITE" id="PS51332"/>
    </source>
</evidence>
<dbReference type="SUPFAM" id="SSF46955">
    <property type="entry name" value="Putative DNA-binding domain"/>
    <property type="match status" value="1"/>
</dbReference>
<accession>A0A5P8FIY0</accession>
<dbReference type="EMBL" id="CP044548">
    <property type="protein sequence ID" value="QFQ29091.1"/>
    <property type="molecule type" value="Genomic_DNA"/>
</dbReference>